<proteinExistence type="predicted"/>
<protein>
    <submittedName>
        <fullName evidence="1">Uncharacterized protein</fullName>
    </submittedName>
</protein>
<sequence length="134" mass="14543">MAEPLYGQRGTGTAGASFHCFIPHTVSIFSIRKKDDNVFIRTDITNEPCLGCGWKASPLLSSSSFGSGSGRFISSIFRNECRVGVFSQGCLSSHINEGASADTERVVVEEERRMSLQHCSGVASRLSGRRVHSE</sequence>
<evidence type="ECO:0000313" key="1">
    <source>
        <dbReference type="EMBL" id="KAK5906419.1"/>
    </source>
</evidence>
<organism evidence="1 2">
    <name type="scientific">Champsocephalus gunnari</name>
    <name type="common">Mackerel icefish</name>
    <dbReference type="NCBI Taxonomy" id="52237"/>
    <lineage>
        <taxon>Eukaryota</taxon>
        <taxon>Metazoa</taxon>
        <taxon>Chordata</taxon>
        <taxon>Craniata</taxon>
        <taxon>Vertebrata</taxon>
        <taxon>Euteleostomi</taxon>
        <taxon>Actinopterygii</taxon>
        <taxon>Neopterygii</taxon>
        <taxon>Teleostei</taxon>
        <taxon>Neoteleostei</taxon>
        <taxon>Acanthomorphata</taxon>
        <taxon>Eupercaria</taxon>
        <taxon>Perciformes</taxon>
        <taxon>Notothenioidei</taxon>
        <taxon>Channichthyidae</taxon>
        <taxon>Champsocephalus</taxon>
    </lineage>
</organism>
<dbReference type="AlphaFoldDB" id="A0AAN8CMB7"/>
<evidence type="ECO:0000313" key="2">
    <source>
        <dbReference type="Proteomes" id="UP001331515"/>
    </source>
</evidence>
<keyword evidence="2" id="KW-1185">Reference proteome</keyword>
<name>A0AAN8CMB7_CHAGU</name>
<gene>
    <name evidence="1" type="ORF">CgunFtcFv8_002286</name>
</gene>
<comment type="caution">
    <text evidence="1">The sequence shown here is derived from an EMBL/GenBank/DDBJ whole genome shotgun (WGS) entry which is preliminary data.</text>
</comment>
<dbReference type="Proteomes" id="UP001331515">
    <property type="component" value="Unassembled WGS sequence"/>
</dbReference>
<accession>A0AAN8CMB7</accession>
<dbReference type="EMBL" id="JAURVH010001530">
    <property type="protein sequence ID" value="KAK5906419.1"/>
    <property type="molecule type" value="Genomic_DNA"/>
</dbReference>
<reference evidence="1 2" key="1">
    <citation type="journal article" date="2023" name="Mol. Biol. Evol.">
        <title>Genomics of Secondarily Temperate Adaptation in the Only Non-Antarctic Icefish.</title>
        <authorList>
            <person name="Rivera-Colon A.G."/>
            <person name="Rayamajhi N."/>
            <person name="Minhas B.F."/>
            <person name="Madrigal G."/>
            <person name="Bilyk K.T."/>
            <person name="Yoon V."/>
            <person name="Hune M."/>
            <person name="Gregory S."/>
            <person name="Cheng C.H.C."/>
            <person name="Catchen J.M."/>
        </authorList>
    </citation>
    <scope>NUCLEOTIDE SEQUENCE [LARGE SCALE GENOMIC DNA]</scope>
    <source>
        <tissue evidence="1">White muscle</tissue>
    </source>
</reference>